<dbReference type="EMBL" id="ACPB03006090">
    <property type="status" value="NOT_ANNOTATED_CDS"/>
    <property type="molecule type" value="Genomic_DNA"/>
</dbReference>
<accession>T1IDB5</accession>
<protein>
    <submittedName>
        <fullName evidence="1">Uncharacterized protein</fullName>
    </submittedName>
</protein>
<proteinExistence type="predicted"/>
<dbReference type="InParanoid" id="T1IDB5"/>
<evidence type="ECO:0000313" key="2">
    <source>
        <dbReference type="Proteomes" id="UP000015103"/>
    </source>
</evidence>
<keyword evidence="2" id="KW-1185">Reference proteome</keyword>
<dbReference type="HOGENOM" id="CLU_2760958_0_0_1"/>
<dbReference type="Proteomes" id="UP000015103">
    <property type="component" value="Unassembled WGS sequence"/>
</dbReference>
<dbReference type="AlphaFoldDB" id="T1IDB5"/>
<evidence type="ECO:0000313" key="1">
    <source>
        <dbReference type="EnsemblMetazoa" id="RPRC014285-PA"/>
    </source>
</evidence>
<dbReference type="VEuPathDB" id="VectorBase:RPRC014285"/>
<organism evidence="1 2">
    <name type="scientific">Rhodnius prolixus</name>
    <name type="common">Triatomid bug</name>
    <dbReference type="NCBI Taxonomy" id="13249"/>
    <lineage>
        <taxon>Eukaryota</taxon>
        <taxon>Metazoa</taxon>
        <taxon>Ecdysozoa</taxon>
        <taxon>Arthropoda</taxon>
        <taxon>Hexapoda</taxon>
        <taxon>Insecta</taxon>
        <taxon>Pterygota</taxon>
        <taxon>Neoptera</taxon>
        <taxon>Paraneoptera</taxon>
        <taxon>Hemiptera</taxon>
        <taxon>Heteroptera</taxon>
        <taxon>Panheteroptera</taxon>
        <taxon>Cimicomorpha</taxon>
        <taxon>Reduviidae</taxon>
        <taxon>Triatominae</taxon>
        <taxon>Rhodnius</taxon>
    </lineage>
</organism>
<reference evidence="1" key="1">
    <citation type="submission" date="2015-05" db="UniProtKB">
        <authorList>
            <consortium name="EnsemblMetazoa"/>
        </authorList>
    </citation>
    <scope>IDENTIFICATION</scope>
</reference>
<name>T1IDB5_RHOPR</name>
<sequence length="70" mass="7993">MQNHHTIVLHILHIIKRLCRLQDMTSTLNKTDMIVIAGILTTVTTDTTTTVALLNHIVRMWMNAVQDQLT</sequence>
<dbReference type="EnsemblMetazoa" id="RPRC014285-RA">
    <property type="protein sequence ID" value="RPRC014285-PA"/>
    <property type="gene ID" value="RPRC014285"/>
</dbReference>